<dbReference type="AlphaFoldDB" id="A0AAV4PUE0"/>
<dbReference type="EMBL" id="BPLR01005097">
    <property type="protein sequence ID" value="GIX99771.1"/>
    <property type="molecule type" value="Genomic_DNA"/>
</dbReference>
<evidence type="ECO:0000313" key="1">
    <source>
        <dbReference type="EMBL" id="GIX99771.1"/>
    </source>
</evidence>
<comment type="caution">
    <text evidence="1">The sequence shown here is derived from an EMBL/GenBank/DDBJ whole genome shotgun (WGS) entry which is preliminary data.</text>
</comment>
<protein>
    <submittedName>
        <fullName evidence="1">Uncharacterized protein</fullName>
    </submittedName>
</protein>
<sequence length="92" mass="10335">MVRNKLGLLRKIEHGYPPKALGCIYSIELDAGQTAKRGNCRITIDRQAAAPNQSFRARLLIDIAASCVTNGEEERNCFTPFLRCPEITRFPK</sequence>
<keyword evidence="2" id="KW-1185">Reference proteome</keyword>
<dbReference type="Proteomes" id="UP001054945">
    <property type="component" value="Unassembled WGS sequence"/>
</dbReference>
<proteinExistence type="predicted"/>
<organism evidence="1 2">
    <name type="scientific">Caerostris extrusa</name>
    <name type="common">Bark spider</name>
    <name type="synonym">Caerostris bankana</name>
    <dbReference type="NCBI Taxonomy" id="172846"/>
    <lineage>
        <taxon>Eukaryota</taxon>
        <taxon>Metazoa</taxon>
        <taxon>Ecdysozoa</taxon>
        <taxon>Arthropoda</taxon>
        <taxon>Chelicerata</taxon>
        <taxon>Arachnida</taxon>
        <taxon>Araneae</taxon>
        <taxon>Araneomorphae</taxon>
        <taxon>Entelegynae</taxon>
        <taxon>Araneoidea</taxon>
        <taxon>Araneidae</taxon>
        <taxon>Caerostris</taxon>
    </lineage>
</organism>
<name>A0AAV4PUE0_CAEEX</name>
<evidence type="ECO:0000313" key="2">
    <source>
        <dbReference type="Proteomes" id="UP001054945"/>
    </source>
</evidence>
<accession>A0AAV4PUE0</accession>
<gene>
    <name evidence="1" type="ORF">CEXT_553761</name>
</gene>
<reference evidence="1 2" key="1">
    <citation type="submission" date="2021-06" db="EMBL/GenBank/DDBJ databases">
        <title>Caerostris extrusa draft genome.</title>
        <authorList>
            <person name="Kono N."/>
            <person name="Arakawa K."/>
        </authorList>
    </citation>
    <scope>NUCLEOTIDE SEQUENCE [LARGE SCALE GENOMIC DNA]</scope>
</reference>